<accession>G8LCL0</accession>
<evidence type="ECO:0000313" key="1">
    <source>
        <dbReference type="EMBL" id="AEW75026.1"/>
    </source>
</evidence>
<dbReference type="HOGENOM" id="CLU_1105789_0_0_6"/>
<dbReference type="Proteomes" id="UP000007838">
    <property type="component" value="Chromosome"/>
</dbReference>
<protein>
    <submittedName>
        <fullName evidence="1">Uncharacterized protein</fullName>
    </submittedName>
</protein>
<organism evidence="1 2">
    <name type="scientific">Enterobacter ludwigii</name>
    <dbReference type="NCBI Taxonomy" id="299767"/>
    <lineage>
        <taxon>Bacteria</taxon>
        <taxon>Pseudomonadati</taxon>
        <taxon>Pseudomonadota</taxon>
        <taxon>Gammaproteobacteria</taxon>
        <taxon>Enterobacterales</taxon>
        <taxon>Enterobacteriaceae</taxon>
        <taxon>Enterobacter</taxon>
        <taxon>Enterobacter cloacae complex</taxon>
    </lineage>
</organism>
<dbReference type="AlphaFoldDB" id="G8LCL0"/>
<reference evidence="1 2" key="1">
    <citation type="journal article" date="2011" name="Stand. Genomic Sci.">
        <title>Complete genome of the onion pathogen Enterobacter cloacae EcWSU1.</title>
        <authorList>
            <person name="Humann J.L."/>
            <person name="Wildung M."/>
            <person name="Cheng C.H."/>
            <person name="Lee T."/>
            <person name="Stewart J.E."/>
            <person name="Drew J.C."/>
            <person name="Triplett E.W."/>
            <person name="Main D."/>
            <person name="Schroeder B.K."/>
        </authorList>
    </citation>
    <scope>NUCLEOTIDE SEQUENCE [LARGE SCALE GENOMIC DNA]</scope>
    <source>
        <strain evidence="1 2">EcWSU1</strain>
    </source>
</reference>
<name>G8LCL0_9ENTR</name>
<sequence length="251" mass="27859">MESQRFAGKRVRQAQFTGMQHQAVAAKMFGSTAVLAQIAVLAVTDNRMTQMFQVTAELVFAPGFGQQLNQTVAGGRKLAGCHRHFRGRHAAVIRHGRLRTFVIAGKFIGNLVQLFHQRIIERSALRQPATNDRVVAFLDLVLFKLLRQQAARFAGKSHQQHTGGWPVETMSRKDVLTNLVAHGLHHHHFFIAVQPASVHQPARRFVYRDQPLILIEDLKRHASSPANTASSFSSSISMTSRAGWVASSAIS</sequence>
<dbReference type="KEGG" id="eec:EcWSU1_03598"/>
<gene>
    <name evidence="1" type="ORF">EcWSU1_03598</name>
</gene>
<dbReference type="EMBL" id="CP002886">
    <property type="protein sequence ID" value="AEW75026.1"/>
    <property type="molecule type" value="Genomic_DNA"/>
</dbReference>
<proteinExistence type="predicted"/>
<evidence type="ECO:0000313" key="2">
    <source>
        <dbReference type="Proteomes" id="UP000007838"/>
    </source>
</evidence>